<comment type="catalytic activity">
    <reaction evidence="9 10">
        <text>N(6)-[(R)-lipoyl]-L-lysyl-[protein] + pyruvate + H(+) = N(6)-[(R)-S(8)-acetyldihydrolipoyl]-L-lysyl-[protein] + CO2</text>
        <dbReference type="Rhea" id="RHEA:19189"/>
        <dbReference type="Rhea" id="RHEA-COMP:10474"/>
        <dbReference type="Rhea" id="RHEA-COMP:10478"/>
        <dbReference type="ChEBI" id="CHEBI:15361"/>
        <dbReference type="ChEBI" id="CHEBI:15378"/>
        <dbReference type="ChEBI" id="CHEBI:16526"/>
        <dbReference type="ChEBI" id="CHEBI:83099"/>
        <dbReference type="ChEBI" id="CHEBI:83111"/>
        <dbReference type="EC" id="1.2.4.1"/>
    </reaction>
</comment>
<dbReference type="PANTHER" id="PTHR43380:SF1">
    <property type="entry name" value="2-OXOISOVALERATE DEHYDROGENASE SUBUNIT ALPHA, MITOCHONDRIAL"/>
    <property type="match status" value="1"/>
</dbReference>
<evidence type="ECO:0000256" key="1">
    <source>
        <dbReference type="ARBA" id="ARBA00001964"/>
    </source>
</evidence>
<organism evidence="12 13">
    <name type="scientific">Enterococcus italicus (strain DSM 15952 / CCUG 50447 / LMG 22039 / TP 1.5)</name>
    <dbReference type="NCBI Taxonomy" id="888064"/>
    <lineage>
        <taxon>Bacteria</taxon>
        <taxon>Bacillati</taxon>
        <taxon>Bacillota</taxon>
        <taxon>Bacilli</taxon>
        <taxon>Lactobacillales</taxon>
        <taxon>Enterococcaceae</taxon>
        <taxon>Enterococcus</taxon>
    </lineage>
</organism>
<evidence type="ECO:0000313" key="12">
    <source>
        <dbReference type="EMBL" id="EFU74005.1"/>
    </source>
</evidence>
<gene>
    <name evidence="12" type="primary">pdhA</name>
    <name evidence="12" type="ORF">HMPREF9088_1183</name>
</gene>
<evidence type="ECO:0000256" key="6">
    <source>
        <dbReference type="ARBA" id="ARBA00023052"/>
    </source>
</evidence>
<evidence type="ECO:0000256" key="9">
    <source>
        <dbReference type="ARBA" id="ARBA00051231"/>
    </source>
</evidence>
<keyword evidence="13" id="KW-1185">Reference proteome</keyword>
<dbReference type="AlphaFoldDB" id="E6LFP3"/>
<dbReference type="CDD" id="cd02000">
    <property type="entry name" value="TPP_E1_PDC_ADC_BCADC"/>
    <property type="match status" value="1"/>
</dbReference>
<dbReference type="Pfam" id="PF00676">
    <property type="entry name" value="E1_dh"/>
    <property type="match status" value="1"/>
</dbReference>
<dbReference type="InterPro" id="IPR050771">
    <property type="entry name" value="Alpha-ketoacid_DH_E1_comp"/>
</dbReference>
<protein>
    <recommendedName>
        <fullName evidence="4 10">Pyruvate dehydrogenase E1 component subunit alpha</fullName>
        <ecNumber evidence="3 10">1.2.4.1</ecNumber>
    </recommendedName>
</protein>
<dbReference type="PANTHER" id="PTHR43380">
    <property type="entry name" value="2-OXOISOVALERATE DEHYDROGENASE SUBUNIT ALPHA, MITOCHONDRIAL"/>
    <property type="match status" value="1"/>
</dbReference>
<dbReference type="EC" id="1.2.4.1" evidence="3 10"/>
<dbReference type="NCBIfam" id="TIGR03181">
    <property type="entry name" value="PDH_E1_alph_x"/>
    <property type="match status" value="1"/>
</dbReference>
<comment type="cofactor">
    <cofactor evidence="1 10">
        <name>thiamine diphosphate</name>
        <dbReference type="ChEBI" id="CHEBI:58937"/>
    </cofactor>
</comment>
<dbReference type="Proteomes" id="UP000010296">
    <property type="component" value="Unassembled WGS sequence"/>
</dbReference>
<evidence type="ECO:0000256" key="10">
    <source>
        <dbReference type="RuleBase" id="RU366007"/>
    </source>
</evidence>
<evidence type="ECO:0000256" key="7">
    <source>
        <dbReference type="ARBA" id="ARBA00023317"/>
    </source>
</evidence>
<accession>E6LFP3</accession>
<keyword evidence="7 10" id="KW-0670">Pyruvate</keyword>
<keyword evidence="5 10" id="KW-0560">Oxidoreductase</keyword>
<dbReference type="eggNOG" id="COG1071">
    <property type="taxonomic scope" value="Bacteria"/>
</dbReference>
<reference evidence="12 13" key="1">
    <citation type="submission" date="2010-12" db="EMBL/GenBank/DDBJ databases">
        <authorList>
            <person name="Muzny D."/>
            <person name="Qin X."/>
            <person name="Deng J."/>
            <person name="Jiang H."/>
            <person name="Liu Y."/>
            <person name="Qu J."/>
            <person name="Song X.-Z."/>
            <person name="Zhang L."/>
            <person name="Thornton R."/>
            <person name="Coyle M."/>
            <person name="Francisco L."/>
            <person name="Jackson L."/>
            <person name="Javaid M."/>
            <person name="Korchina V."/>
            <person name="Kovar C."/>
            <person name="Mata R."/>
            <person name="Mathew T."/>
            <person name="Ngo R."/>
            <person name="Nguyen L."/>
            <person name="Nguyen N."/>
            <person name="Okwuonu G."/>
            <person name="Ongeri F."/>
            <person name="Pham C."/>
            <person name="Simmons D."/>
            <person name="Wilczek-Boney K."/>
            <person name="Hale W."/>
            <person name="Jakkamsetti A."/>
            <person name="Pham P."/>
            <person name="Ruth R."/>
            <person name="San Lucas F."/>
            <person name="Warren J."/>
            <person name="Zhang J."/>
            <person name="Zhao Z."/>
            <person name="Zhou C."/>
            <person name="Zhu D."/>
            <person name="Lee S."/>
            <person name="Bess C."/>
            <person name="Blankenburg K."/>
            <person name="Forbes L."/>
            <person name="Fu Q."/>
            <person name="Gubbala S."/>
            <person name="Hirani K."/>
            <person name="Jayaseelan J.C."/>
            <person name="Lara F."/>
            <person name="Munidasa M."/>
            <person name="Palculict T."/>
            <person name="Patil S."/>
            <person name="Pu L.-L."/>
            <person name="Saada N."/>
            <person name="Tang L."/>
            <person name="Weissenberger G."/>
            <person name="Zhu Y."/>
            <person name="Hemphill L."/>
            <person name="Shang Y."/>
            <person name="Youmans B."/>
            <person name="Ayvaz T."/>
            <person name="Ross M."/>
            <person name="Santibanez J."/>
            <person name="Aqrawi P."/>
            <person name="Gross S."/>
            <person name="Joshi V."/>
            <person name="Fowler G."/>
            <person name="Nazareth L."/>
            <person name="Reid J."/>
            <person name="Worley K."/>
            <person name="Petrosino J."/>
            <person name="Highlander S."/>
            <person name="Gibbs R."/>
        </authorList>
    </citation>
    <scope>NUCLEOTIDE SEQUENCE [LARGE SCALE GENOMIC DNA]</scope>
    <source>
        <strain evidence="13">DSM 15952 / CCUG 50447 / LMG 22039 / TP 1.5</strain>
    </source>
</reference>
<comment type="subunit">
    <text evidence="2 10">Heterodimer of an alpha and a beta chain.</text>
</comment>
<evidence type="ECO:0000256" key="4">
    <source>
        <dbReference type="ARBA" id="ARBA00014159"/>
    </source>
</evidence>
<dbReference type="Gene3D" id="3.40.50.970">
    <property type="match status" value="1"/>
</dbReference>
<comment type="caution">
    <text evidence="12">The sequence shown here is derived from an EMBL/GenBank/DDBJ whole genome shotgun (WGS) entry which is preliminary data.</text>
</comment>
<dbReference type="SUPFAM" id="SSF52518">
    <property type="entry name" value="Thiamin diphosphate-binding fold (THDP-binding)"/>
    <property type="match status" value="1"/>
</dbReference>
<evidence type="ECO:0000259" key="11">
    <source>
        <dbReference type="Pfam" id="PF00676"/>
    </source>
</evidence>
<dbReference type="InterPro" id="IPR017596">
    <property type="entry name" value="PdhA/BkdA"/>
</dbReference>
<dbReference type="GO" id="GO:0004739">
    <property type="term" value="F:pyruvate dehydrogenase (acetyl-transferring) activity"/>
    <property type="evidence" value="ECO:0007669"/>
    <property type="project" value="UniProtKB-UniRule"/>
</dbReference>
<keyword evidence="6 10" id="KW-0786">Thiamine pyrophosphate</keyword>
<sequence>MSQKCSNTVSISVIHTDRESQKEFQRGKCDKMAKKKTIDFEALLKDINADFPTYQALDKDGNVVNEALVPDLSDEELVELMTQMVWSRVLNERSTALNRQGRLGFFAPTAGQEASQLASHFAFEKEDVLLPGYRDVPQLIRHGLPLKEAFLWSRGHVAGNFYPEELKALPPQIIIGAQYVQAAGVALGLKKRNKKNVVFTYTGDGGSSQGDFYEAINFAGAYKANGVFYIQNNGFAISTPREQQSAAATLAQKAVAAGIPGIQVDGMDPLAVYTVSKLAREWSIAGNGPVLIETLTYRYGPHTLSGDDPTRYRSKDMDDEWLQKDPLIRFRKYLEAKGLWSEEKEEQVIEQTKEEIKAAIAEADKVPKQKVSDFLKNMFEVQPQSIKEQIAFYEAKESK</sequence>
<dbReference type="InterPro" id="IPR001017">
    <property type="entry name" value="DH_E1"/>
</dbReference>
<name>E6LFP3_ENTI1</name>
<evidence type="ECO:0000256" key="5">
    <source>
        <dbReference type="ARBA" id="ARBA00023002"/>
    </source>
</evidence>
<comment type="function">
    <text evidence="8 10">The pyruvate dehydrogenase complex catalyzes the overall conversion of pyruvate to acetyl-CoA and CO(2). It contains multiple copies of three enzymatic components: pyruvate dehydrogenase (E1), dihydrolipoamide acetyltransferase (E2) and lipoamide dehydrogenase (E3).</text>
</comment>
<feature type="domain" description="Dehydrogenase E1 component" evidence="11">
    <location>
        <begin position="82"/>
        <end position="371"/>
    </location>
</feature>
<dbReference type="InterPro" id="IPR029061">
    <property type="entry name" value="THDP-binding"/>
</dbReference>
<evidence type="ECO:0000256" key="3">
    <source>
        <dbReference type="ARBA" id="ARBA00012281"/>
    </source>
</evidence>
<dbReference type="STRING" id="888064.HMPREF9088_1183"/>
<evidence type="ECO:0000313" key="13">
    <source>
        <dbReference type="Proteomes" id="UP000010296"/>
    </source>
</evidence>
<dbReference type="HOGENOM" id="CLU_029393_1_0_9"/>
<proteinExistence type="predicted"/>
<dbReference type="GO" id="GO:0009083">
    <property type="term" value="P:branched-chain amino acid catabolic process"/>
    <property type="evidence" value="ECO:0007669"/>
    <property type="project" value="TreeGrafter"/>
</dbReference>
<dbReference type="EMBL" id="AEPV01000041">
    <property type="protein sequence ID" value="EFU74005.1"/>
    <property type="molecule type" value="Genomic_DNA"/>
</dbReference>
<evidence type="ECO:0000256" key="8">
    <source>
        <dbReference type="ARBA" id="ARBA00025211"/>
    </source>
</evidence>
<evidence type="ECO:0000256" key="2">
    <source>
        <dbReference type="ARBA" id="ARBA00011870"/>
    </source>
</evidence>